<reference evidence="1 2" key="1">
    <citation type="journal article" date="2014" name="Int. J. Syst. Evol. Microbiol.">
        <title>Leptospira mayottensis sp. nov., a pathogenic species of the genus Leptospira isolated from humans.</title>
        <authorList>
            <person name="Bourhy P."/>
            <person name="Collet L."/>
            <person name="Brisse S."/>
            <person name="Picardeau M."/>
        </authorList>
    </citation>
    <scope>NUCLEOTIDE SEQUENCE [LARGE SCALE GENOMIC DNA]</scope>
    <source>
        <strain evidence="1 2">200901122</strain>
    </source>
</reference>
<gene>
    <name evidence="1" type="ORF">LEP1GSC125_2656</name>
</gene>
<dbReference type="Gene3D" id="3.40.50.10490">
    <property type="entry name" value="Glucose-6-phosphate isomerase like protein, domain 1"/>
    <property type="match status" value="1"/>
</dbReference>
<organism evidence="1 2">
    <name type="scientific">Leptospira mayottensis 200901122</name>
    <dbReference type="NCBI Taxonomy" id="1193010"/>
    <lineage>
        <taxon>Bacteria</taxon>
        <taxon>Pseudomonadati</taxon>
        <taxon>Spirochaetota</taxon>
        <taxon>Spirochaetia</taxon>
        <taxon>Leptospirales</taxon>
        <taxon>Leptospiraceae</taxon>
        <taxon>Leptospira</taxon>
    </lineage>
</organism>
<dbReference type="Proteomes" id="UP000001343">
    <property type="component" value="Unassembled WGS sequence"/>
</dbReference>
<dbReference type="SUPFAM" id="SSF53697">
    <property type="entry name" value="SIS domain"/>
    <property type="match status" value="1"/>
</dbReference>
<dbReference type="EMBL" id="AKWM02000039">
    <property type="protein sequence ID" value="EKS00167.1"/>
    <property type="molecule type" value="Genomic_DNA"/>
</dbReference>
<accession>A0AA87MQY0</accession>
<name>A0AA87MQY0_9LEPT</name>
<proteinExistence type="predicted"/>
<sequence length="176" mass="19894">MDLDTISCVAITLYKAKENSKNIFFSNEAVTDLHLIWPVILERELKTLIGKCQKYFKVFGLGYGLVNCSSKQCQETREIPPTPYAHGYNGVGRWRILLMVPGDVLFGIFSSGNSPNVINAFICERKRSKRMVGFDEGQAAKMVLFVPSRKGKYGIVEGFHKMIHHLLYEFAVLIGK</sequence>
<comment type="caution">
    <text evidence="1">The sequence shown here is derived from an EMBL/GenBank/DDBJ whole genome shotgun (WGS) entry which is preliminary data.</text>
</comment>
<dbReference type="GO" id="GO:0097367">
    <property type="term" value="F:carbohydrate derivative binding"/>
    <property type="evidence" value="ECO:0007669"/>
    <property type="project" value="InterPro"/>
</dbReference>
<dbReference type="InterPro" id="IPR046348">
    <property type="entry name" value="SIS_dom_sf"/>
</dbReference>
<evidence type="ECO:0000313" key="2">
    <source>
        <dbReference type="Proteomes" id="UP000001343"/>
    </source>
</evidence>
<dbReference type="AlphaFoldDB" id="A0AA87MQY0"/>
<protein>
    <submittedName>
        <fullName evidence="1">Uncharacterized protein</fullName>
    </submittedName>
</protein>
<evidence type="ECO:0000313" key="1">
    <source>
        <dbReference type="EMBL" id="EKS00167.1"/>
    </source>
</evidence>
<dbReference type="GO" id="GO:1901135">
    <property type="term" value="P:carbohydrate derivative metabolic process"/>
    <property type="evidence" value="ECO:0007669"/>
    <property type="project" value="InterPro"/>
</dbReference>